<dbReference type="Gene3D" id="3.30.230.120">
    <property type="match status" value="1"/>
</dbReference>
<dbReference type="KEGG" id="nli:G3M70_02430"/>
<protein>
    <submittedName>
        <fullName evidence="11">GHMP kinase</fullName>
    </submittedName>
</protein>
<dbReference type="PANTHER" id="PTHR43290:SF2">
    <property type="entry name" value="MEVALONATE KINASE"/>
    <property type="match status" value="1"/>
</dbReference>
<reference evidence="11 12" key="1">
    <citation type="submission" date="2020-02" db="EMBL/GenBank/DDBJ databases">
        <title>Genomic and physiological characterization of two novel Nitrospinaceae genera.</title>
        <authorList>
            <person name="Mueller A.J."/>
            <person name="Jung M.-Y."/>
            <person name="Strachan C.R."/>
            <person name="Herbold C.W."/>
            <person name="Kirkegaard R.H."/>
            <person name="Daims H."/>
        </authorList>
    </citation>
    <scope>NUCLEOTIDE SEQUENCE [LARGE SCALE GENOMIC DNA]</scope>
    <source>
        <strain evidence="11">EB</strain>
    </source>
</reference>
<keyword evidence="6" id="KW-0067">ATP-binding</keyword>
<keyword evidence="2" id="KW-0444">Lipid biosynthesis</keyword>
<evidence type="ECO:0000256" key="5">
    <source>
        <dbReference type="ARBA" id="ARBA00022777"/>
    </source>
</evidence>
<keyword evidence="4" id="KW-0547">Nucleotide-binding</keyword>
<dbReference type="InterPro" id="IPR006204">
    <property type="entry name" value="GHMP_kinase_N_dom"/>
</dbReference>
<dbReference type="Pfam" id="PF00288">
    <property type="entry name" value="GHMP_kinases_N"/>
    <property type="match status" value="1"/>
</dbReference>
<dbReference type="AlphaFoldDB" id="A0A7T0BZU7"/>
<dbReference type="SUPFAM" id="SSF54211">
    <property type="entry name" value="Ribosomal protein S5 domain 2-like"/>
    <property type="match status" value="1"/>
</dbReference>
<keyword evidence="3" id="KW-0808">Transferase</keyword>
<evidence type="ECO:0000256" key="1">
    <source>
        <dbReference type="ARBA" id="ARBA00022490"/>
    </source>
</evidence>
<dbReference type="PIRSF" id="PIRSF036406">
    <property type="entry name" value="Hept_kin"/>
    <property type="match status" value="1"/>
</dbReference>
<evidence type="ECO:0000256" key="7">
    <source>
        <dbReference type="ARBA" id="ARBA00022842"/>
    </source>
</evidence>
<dbReference type="EMBL" id="CP048685">
    <property type="protein sequence ID" value="QPJ63682.1"/>
    <property type="molecule type" value="Genomic_DNA"/>
</dbReference>
<dbReference type="GO" id="GO:0004496">
    <property type="term" value="F:mevalonate kinase activity"/>
    <property type="evidence" value="ECO:0007669"/>
    <property type="project" value="InterPro"/>
</dbReference>
<evidence type="ECO:0000256" key="4">
    <source>
        <dbReference type="ARBA" id="ARBA00022741"/>
    </source>
</evidence>
<dbReference type="Pfam" id="PF08544">
    <property type="entry name" value="GHMP_kinases_C"/>
    <property type="match status" value="1"/>
</dbReference>
<dbReference type="InterPro" id="IPR001174">
    <property type="entry name" value="HddA/FKP"/>
</dbReference>
<feature type="domain" description="GHMP kinase C-terminal" evidence="10">
    <location>
        <begin position="233"/>
        <end position="312"/>
    </location>
</feature>
<sequence>MIESSAPTRIDLAGGTLDLWPLHLFFDNPPTLNAAIDLYARVSLKTRRDRAVVIESQDLGLKARFSSIKSFPEDHPLQLILRLIRFYKPATGLEITTHCQAPAGSGIGGSSALNIALNGALNRLTGNCYGRETLVEIAKNIETQVIKVPAGIQDYYSALKGGAQSIRCTYDRIINQPLPLDLKELTCRFVLCYTGKPRASGINNWQVFKDVVDQDKKTRRHLGTIAETSVSMEQQLLRGSLKNFESLFDSEWQARKKLAPGISTPEMDSLIRAGKQQGALAAKVCGAGGGGCVAFFVKPSARESVTSALESKGGRVLPFRFVKRGLSVSVREA</sequence>
<keyword evidence="8" id="KW-0443">Lipid metabolism</keyword>
<dbReference type="GO" id="GO:0005524">
    <property type="term" value="F:ATP binding"/>
    <property type="evidence" value="ECO:0007669"/>
    <property type="project" value="UniProtKB-KW"/>
</dbReference>
<dbReference type="GO" id="GO:0019287">
    <property type="term" value="P:isopentenyl diphosphate biosynthetic process, mevalonate pathway"/>
    <property type="evidence" value="ECO:0007669"/>
    <property type="project" value="TreeGrafter"/>
</dbReference>
<dbReference type="Proteomes" id="UP000594688">
    <property type="component" value="Chromosome"/>
</dbReference>
<dbReference type="SUPFAM" id="SSF55060">
    <property type="entry name" value="GHMP Kinase, C-terminal domain"/>
    <property type="match status" value="1"/>
</dbReference>
<evidence type="ECO:0000256" key="8">
    <source>
        <dbReference type="ARBA" id="ARBA00023098"/>
    </source>
</evidence>
<proteinExistence type="predicted"/>
<organism evidence="11 12">
    <name type="scientific">Candidatus Nitronauta litoralis</name>
    <dbReference type="NCBI Taxonomy" id="2705533"/>
    <lineage>
        <taxon>Bacteria</taxon>
        <taxon>Pseudomonadati</taxon>
        <taxon>Nitrospinota/Tectimicrobiota group</taxon>
        <taxon>Nitrospinota</taxon>
        <taxon>Nitrospinia</taxon>
        <taxon>Nitrospinales</taxon>
        <taxon>Nitrospinaceae</taxon>
        <taxon>Candidatus Nitronauta</taxon>
    </lineage>
</organism>
<dbReference type="GO" id="GO:0005829">
    <property type="term" value="C:cytosol"/>
    <property type="evidence" value="ECO:0007669"/>
    <property type="project" value="TreeGrafter"/>
</dbReference>
<gene>
    <name evidence="11" type="ORF">G3M70_02430</name>
</gene>
<keyword evidence="5 11" id="KW-0418">Kinase</keyword>
<dbReference type="InterPro" id="IPR006205">
    <property type="entry name" value="Mev_gal_kin"/>
</dbReference>
<evidence type="ECO:0000259" key="10">
    <source>
        <dbReference type="Pfam" id="PF08544"/>
    </source>
</evidence>
<keyword evidence="7" id="KW-0460">Magnesium</keyword>
<evidence type="ECO:0000256" key="3">
    <source>
        <dbReference type="ARBA" id="ARBA00022679"/>
    </source>
</evidence>
<dbReference type="InterPro" id="IPR013750">
    <property type="entry name" value="GHMP_kinase_C_dom"/>
</dbReference>
<evidence type="ECO:0000313" key="12">
    <source>
        <dbReference type="Proteomes" id="UP000594688"/>
    </source>
</evidence>
<accession>A0A7T0BZU7</accession>
<feature type="domain" description="GHMP kinase N-terminal" evidence="9">
    <location>
        <begin position="81"/>
        <end position="162"/>
    </location>
</feature>
<dbReference type="PANTHER" id="PTHR43290">
    <property type="entry name" value="MEVALONATE KINASE"/>
    <property type="match status" value="1"/>
</dbReference>
<evidence type="ECO:0000256" key="6">
    <source>
        <dbReference type="ARBA" id="ARBA00022840"/>
    </source>
</evidence>
<dbReference type="InterPro" id="IPR020568">
    <property type="entry name" value="Ribosomal_Su5_D2-typ_SF"/>
</dbReference>
<dbReference type="PRINTS" id="PR00960">
    <property type="entry name" value="LMBPPROTEIN"/>
</dbReference>
<evidence type="ECO:0000313" key="11">
    <source>
        <dbReference type="EMBL" id="QPJ63682.1"/>
    </source>
</evidence>
<evidence type="ECO:0000256" key="2">
    <source>
        <dbReference type="ARBA" id="ARBA00022516"/>
    </source>
</evidence>
<dbReference type="InterPro" id="IPR014606">
    <property type="entry name" value="Heptose_7-P_kinase"/>
</dbReference>
<evidence type="ECO:0000259" key="9">
    <source>
        <dbReference type="Pfam" id="PF00288"/>
    </source>
</evidence>
<keyword evidence="1" id="KW-0963">Cytoplasm</keyword>
<dbReference type="InterPro" id="IPR036554">
    <property type="entry name" value="GHMP_kinase_C_sf"/>
</dbReference>
<name>A0A7T0BZU7_9BACT</name>